<dbReference type="EMBL" id="CAJGYO010000015">
    <property type="protein sequence ID" value="CAD6269873.1"/>
    <property type="molecule type" value="Genomic_DNA"/>
</dbReference>
<evidence type="ECO:0000313" key="4">
    <source>
        <dbReference type="Proteomes" id="UP000604825"/>
    </source>
</evidence>
<feature type="signal peptide" evidence="1">
    <location>
        <begin position="1"/>
        <end position="16"/>
    </location>
</feature>
<proteinExistence type="predicted"/>
<dbReference type="Proteomes" id="UP000604825">
    <property type="component" value="Unassembled WGS sequence"/>
</dbReference>
<evidence type="ECO:0000313" key="3">
    <source>
        <dbReference type="EMBL" id="CAD6269873.1"/>
    </source>
</evidence>
<gene>
    <name evidence="3" type="ORF">NCGR_LOCUS53170</name>
</gene>
<feature type="chain" id="PRO_5032288994" description="F-box domain-containing protein" evidence="1">
    <location>
        <begin position="17"/>
        <end position="280"/>
    </location>
</feature>
<dbReference type="Gene3D" id="1.20.1280.50">
    <property type="match status" value="1"/>
</dbReference>
<dbReference type="InterPro" id="IPR036047">
    <property type="entry name" value="F-box-like_dom_sf"/>
</dbReference>
<reference evidence="3" key="1">
    <citation type="submission" date="2020-10" db="EMBL/GenBank/DDBJ databases">
        <authorList>
            <person name="Han B."/>
            <person name="Lu T."/>
            <person name="Zhao Q."/>
            <person name="Huang X."/>
            <person name="Zhao Y."/>
        </authorList>
    </citation>
    <scope>NUCLEOTIDE SEQUENCE</scope>
</reference>
<organism evidence="3 4">
    <name type="scientific">Miscanthus lutarioriparius</name>
    <dbReference type="NCBI Taxonomy" id="422564"/>
    <lineage>
        <taxon>Eukaryota</taxon>
        <taxon>Viridiplantae</taxon>
        <taxon>Streptophyta</taxon>
        <taxon>Embryophyta</taxon>
        <taxon>Tracheophyta</taxon>
        <taxon>Spermatophyta</taxon>
        <taxon>Magnoliopsida</taxon>
        <taxon>Liliopsida</taxon>
        <taxon>Poales</taxon>
        <taxon>Poaceae</taxon>
        <taxon>PACMAD clade</taxon>
        <taxon>Panicoideae</taxon>
        <taxon>Andropogonodae</taxon>
        <taxon>Andropogoneae</taxon>
        <taxon>Saccharinae</taxon>
        <taxon>Miscanthus</taxon>
    </lineage>
</organism>
<dbReference type="SMART" id="SM00256">
    <property type="entry name" value="FBOX"/>
    <property type="match status" value="1"/>
</dbReference>
<keyword evidence="4" id="KW-1185">Reference proteome</keyword>
<dbReference type="Pfam" id="PF12937">
    <property type="entry name" value="F-box-like"/>
    <property type="match status" value="1"/>
</dbReference>
<comment type="caution">
    <text evidence="3">The sequence shown here is derived from an EMBL/GenBank/DDBJ whole genome shotgun (WGS) entry which is preliminary data.</text>
</comment>
<name>A0A811RJ58_9POAL</name>
<accession>A0A811RJ58</accession>
<keyword evidence="1" id="KW-0732">Signal</keyword>
<dbReference type="SUPFAM" id="SSF81383">
    <property type="entry name" value="F-box domain"/>
    <property type="match status" value="1"/>
</dbReference>
<evidence type="ECO:0000256" key="1">
    <source>
        <dbReference type="SAM" id="SignalP"/>
    </source>
</evidence>
<sequence length="280" mass="30944">MWVLVLLLTLVGGLVGLPGLAGRRLCMVAGWASTFMASGLGAARPVAVADRPDEAGEPSLPTARMASTSATYRTASAPAAQTVHPDEIWEEIFLRLDAAADLARASAACSSFRRIVSALCFLRRFRSLRSPAVLGLISSTRYQPFFPVEPPHRSAPEARALEQAADFTFSFLPDPSMWRFRHARDGRVLLCRRISTKIQFEDFVVCDPLHRRYVKIPRIPDDLLAFAADNGITRPVLPVLAPAGENDEEESFRVYLDCAAQRQRQGRGFHLPFLQPDVAR</sequence>
<dbReference type="PANTHER" id="PTHR31264">
    <property type="entry name" value="OS07G0554500 PROTEIN-RELATED"/>
    <property type="match status" value="1"/>
</dbReference>
<dbReference type="InterPro" id="IPR001810">
    <property type="entry name" value="F-box_dom"/>
</dbReference>
<evidence type="ECO:0000259" key="2">
    <source>
        <dbReference type="SMART" id="SM00256"/>
    </source>
</evidence>
<feature type="domain" description="F-box" evidence="2">
    <location>
        <begin position="84"/>
        <end position="125"/>
    </location>
</feature>
<protein>
    <recommendedName>
        <fullName evidence="2">F-box domain-containing protein</fullName>
    </recommendedName>
</protein>
<dbReference type="PANTHER" id="PTHR31264:SF7">
    <property type="entry name" value="F-BOX DOMAIN CONTAINING PROTEIN, EXPRESSED"/>
    <property type="match status" value="1"/>
</dbReference>
<dbReference type="AlphaFoldDB" id="A0A811RJ58"/>